<feature type="chain" id="PRO_5011439223" evidence="1">
    <location>
        <begin position="25"/>
        <end position="122"/>
    </location>
</feature>
<protein>
    <submittedName>
        <fullName evidence="2">Uncharacterized protein</fullName>
    </submittedName>
</protein>
<evidence type="ECO:0000313" key="3">
    <source>
        <dbReference type="Proteomes" id="UP000199656"/>
    </source>
</evidence>
<reference evidence="3" key="1">
    <citation type="submission" date="2016-10" db="EMBL/GenBank/DDBJ databases">
        <authorList>
            <person name="Varghese N."/>
            <person name="Submissions S."/>
        </authorList>
    </citation>
    <scope>NUCLEOTIDE SEQUENCE [LARGE SCALE GENOMIC DNA]</scope>
    <source>
        <strain evidence="3">DSM 23920</strain>
    </source>
</reference>
<dbReference type="RefSeq" id="WP_089758187.1">
    <property type="nucleotide sequence ID" value="NZ_BKAT01000010.1"/>
</dbReference>
<name>A0A1H3XPR6_9BACT</name>
<feature type="signal peptide" evidence="1">
    <location>
        <begin position="1"/>
        <end position="24"/>
    </location>
</feature>
<accession>A0A1H3XPR6</accession>
<evidence type="ECO:0000256" key="1">
    <source>
        <dbReference type="SAM" id="SignalP"/>
    </source>
</evidence>
<organism evidence="2 3">
    <name type="scientific">Chitinophaga terrae</name>
    <name type="common">ex Kim and Jung 2007</name>
    <dbReference type="NCBI Taxonomy" id="408074"/>
    <lineage>
        <taxon>Bacteria</taxon>
        <taxon>Pseudomonadati</taxon>
        <taxon>Bacteroidota</taxon>
        <taxon>Chitinophagia</taxon>
        <taxon>Chitinophagales</taxon>
        <taxon>Chitinophagaceae</taxon>
        <taxon>Chitinophaga</taxon>
    </lineage>
</organism>
<keyword evidence="1" id="KW-0732">Signal</keyword>
<sequence length="122" mass="12736">MKMIKSILIATAIVAIVGTLFAFAKAEQPALKGSKPFADICFQFNGSASNVHDPSQYATFTSAPSCPTGTDIPCVVCVDNTNPNLYDAATGKPKVASGTILGNAIDNKLTSGTGFTITYKRN</sequence>
<evidence type="ECO:0000313" key="2">
    <source>
        <dbReference type="EMBL" id="SEA01517.1"/>
    </source>
</evidence>
<dbReference type="AlphaFoldDB" id="A0A1H3XPR6"/>
<dbReference type="EMBL" id="FNRL01000002">
    <property type="protein sequence ID" value="SEA01517.1"/>
    <property type="molecule type" value="Genomic_DNA"/>
</dbReference>
<keyword evidence="3" id="KW-1185">Reference proteome</keyword>
<proteinExistence type="predicted"/>
<gene>
    <name evidence="2" type="ORF">SAMN05660909_00422</name>
</gene>
<dbReference type="Proteomes" id="UP000199656">
    <property type="component" value="Unassembled WGS sequence"/>
</dbReference>